<dbReference type="NCBIfam" id="NF002258">
    <property type="entry name" value="PRK01192.1-1"/>
    <property type="match status" value="1"/>
</dbReference>
<dbReference type="Proteomes" id="UP000000792">
    <property type="component" value="Chromosome"/>
</dbReference>
<evidence type="ECO:0000256" key="4">
    <source>
        <dbReference type="ARBA" id="ARBA00035230"/>
    </source>
</evidence>
<feature type="compositionally biased region" description="Basic and acidic residues" evidence="6">
    <location>
        <begin position="89"/>
        <end position="117"/>
    </location>
</feature>
<dbReference type="HAMAP" id="MF_00410">
    <property type="entry name" value="Ribosomal_eL31"/>
    <property type="match status" value="1"/>
</dbReference>
<dbReference type="InParanoid" id="A9A1I0"/>
<comment type="similarity">
    <text evidence="1 5">Belongs to the eukaryotic ribosomal protein eL31 family.</text>
</comment>
<feature type="region of interest" description="Disordered" evidence="6">
    <location>
        <begin position="81"/>
        <end position="187"/>
    </location>
</feature>
<feature type="compositionally biased region" description="Basic and acidic residues" evidence="6">
    <location>
        <begin position="124"/>
        <end position="187"/>
    </location>
</feature>
<dbReference type="InterPro" id="IPR000054">
    <property type="entry name" value="Ribosomal_eL31"/>
</dbReference>
<dbReference type="Pfam" id="PF01198">
    <property type="entry name" value="Ribosomal_L31e"/>
    <property type="match status" value="1"/>
</dbReference>
<dbReference type="HOGENOM" id="CLU_107442_0_0_2"/>
<dbReference type="GeneID" id="5772976"/>
<dbReference type="AlphaFoldDB" id="A9A1I0"/>
<dbReference type="SMART" id="SM01380">
    <property type="entry name" value="Ribosomal_L31e"/>
    <property type="match status" value="1"/>
</dbReference>
<dbReference type="STRING" id="436308.Nmar_1263"/>
<dbReference type="GO" id="GO:0002181">
    <property type="term" value="P:cytoplasmic translation"/>
    <property type="evidence" value="ECO:0000318"/>
    <property type="project" value="GO_Central"/>
</dbReference>
<keyword evidence="8" id="KW-1185">Reference proteome</keyword>
<proteinExistence type="inferred from homology"/>
<name>A9A1I0_NITMS</name>
<protein>
    <recommendedName>
        <fullName evidence="4 5">Large ribosomal subunit protein eL31</fullName>
    </recommendedName>
</protein>
<keyword evidence="2 5" id="KW-0689">Ribosomal protein</keyword>
<dbReference type="GO" id="GO:0003735">
    <property type="term" value="F:structural constituent of ribosome"/>
    <property type="evidence" value="ECO:0000318"/>
    <property type="project" value="GO_Central"/>
</dbReference>
<evidence type="ECO:0000256" key="1">
    <source>
        <dbReference type="ARBA" id="ARBA00010808"/>
    </source>
</evidence>
<evidence type="ECO:0000313" key="8">
    <source>
        <dbReference type="Proteomes" id="UP000000792"/>
    </source>
</evidence>
<dbReference type="InterPro" id="IPR023621">
    <property type="entry name" value="Ribosomal_eL31_dom_sf"/>
</dbReference>
<dbReference type="Gene3D" id="3.10.440.10">
    <property type="match status" value="1"/>
</dbReference>
<sequence length="187" mass="21559">MSQELERVYTIPLGKVLLSQSQHRAVRAINMIKEFARHHMKVEDIKIEEDLAHQIWAKGIRSPPRKIRVRMSKTDEGYVLVSPYEEEIESKVTPEKETPKVEDKVEEPTKEETKVEAEVEEPEAETKVEAEVEEPTKEEAPAKEEKPSKEEPKKEEAPAKEEPKVEDKVEEPTKEAPSEKPKKAEKE</sequence>
<organism evidence="7 8">
    <name type="scientific">Nitrosopumilus maritimus (strain SCM1)</name>
    <dbReference type="NCBI Taxonomy" id="436308"/>
    <lineage>
        <taxon>Archaea</taxon>
        <taxon>Nitrososphaerota</taxon>
        <taxon>Nitrososphaeria</taxon>
        <taxon>Nitrosopumilales</taxon>
        <taxon>Nitrosopumilaceae</taxon>
        <taxon>Nitrosopumilus</taxon>
    </lineage>
</organism>
<dbReference type="RefSeq" id="WP_012215646.1">
    <property type="nucleotide sequence ID" value="NC_010085.1"/>
</dbReference>
<evidence type="ECO:0000256" key="2">
    <source>
        <dbReference type="ARBA" id="ARBA00022980"/>
    </source>
</evidence>
<gene>
    <name evidence="5" type="primary">rpl31e</name>
    <name evidence="7" type="ordered locus">Nmar_1263</name>
</gene>
<keyword evidence="3 5" id="KW-0687">Ribonucleoprotein</keyword>
<evidence type="ECO:0000256" key="6">
    <source>
        <dbReference type="SAM" id="MobiDB-lite"/>
    </source>
</evidence>
<dbReference type="PANTHER" id="PTHR10956:SF0">
    <property type="entry name" value="60S RIBOSOMAL PROTEIN L31"/>
    <property type="match status" value="1"/>
</dbReference>
<dbReference type="OrthoDB" id="10127at2157"/>
<evidence type="ECO:0000256" key="5">
    <source>
        <dbReference type="HAMAP-Rule" id="MF_00410"/>
    </source>
</evidence>
<dbReference type="PANTHER" id="PTHR10956">
    <property type="entry name" value="60S RIBOSOMAL PROTEIN L31"/>
    <property type="match status" value="1"/>
</dbReference>
<evidence type="ECO:0000313" key="7">
    <source>
        <dbReference type="EMBL" id="ABX13159.1"/>
    </source>
</evidence>
<dbReference type="SUPFAM" id="SSF54575">
    <property type="entry name" value="Ribosomal protein L31e"/>
    <property type="match status" value="1"/>
</dbReference>
<dbReference type="KEGG" id="nmr:Nmar_1263"/>
<dbReference type="EnsemblBacteria" id="ABX13159">
    <property type="protein sequence ID" value="ABX13159"/>
    <property type="gene ID" value="Nmar_1263"/>
</dbReference>
<reference evidence="7 8" key="1">
    <citation type="journal article" date="2010" name="Proc. Natl. Acad. Sci. U.S.A.">
        <title>Nitrosopumilus maritimus genome reveals unique mechanisms for nitrification and autotrophy in globally distributed marine crenarchaea.</title>
        <authorList>
            <person name="Walker C.B."/>
            <person name="de la Torre J.R."/>
            <person name="Klotz M.G."/>
            <person name="Urakawa H."/>
            <person name="Pinel N."/>
            <person name="Arp D.J."/>
            <person name="Brochier-Armanet C."/>
            <person name="Chain P.S."/>
            <person name="Chan P.P."/>
            <person name="Gollabgir A."/>
            <person name="Hemp J."/>
            <person name="Hugler M."/>
            <person name="Karr E.A."/>
            <person name="Konneke M."/>
            <person name="Shin M."/>
            <person name="Lawton T.J."/>
            <person name="Lowe T."/>
            <person name="Martens-Habbena W."/>
            <person name="Sayavedra-Soto L.A."/>
            <person name="Lang D."/>
            <person name="Sievert S.M."/>
            <person name="Rosenzweig A.C."/>
            <person name="Manning G."/>
            <person name="Stahl D.A."/>
        </authorList>
    </citation>
    <scope>NUCLEOTIDE SEQUENCE [LARGE SCALE GENOMIC DNA]</scope>
    <source>
        <strain evidence="7 8">SCM1</strain>
    </source>
</reference>
<dbReference type="GO" id="GO:0022625">
    <property type="term" value="C:cytosolic large ribosomal subunit"/>
    <property type="evidence" value="ECO:0000318"/>
    <property type="project" value="GO_Central"/>
</dbReference>
<dbReference type="eggNOG" id="arCOG04473">
    <property type="taxonomic scope" value="Archaea"/>
</dbReference>
<dbReference type="EMBL" id="CP000866">
    <property type="protein sequence ID" value="ABX13159.1"/>
    <property type="molecule type" value="Genomic_DNA"/>
</dbReference>
<accession>A9A1I0</accession>
<evidence type="ECO:0000256" key="3">
    <source>
        <dbReference type="ARBA" id="ARBA00023274"/>
    </source>
</evidence>